<feature type="chain" id="PRO_5020743177" description="GLPGLI family protein" evidence="1">
    <location>
        <begin position="21"/>
        <end position="223"/>
    </location>
</feature>
<feature type="signal peptide" evidence="1">
    <location>
        <begin position="1"/>
        <end position="20"/>
    </location>
</feature>
<dbReference type="AlphaFoldDB" id="A0A4R7DHL0"/>
<evidence type="ECO:0008006" key="4">
    <source>
        <dbReference type="Google" id="ProtNLM"/>
    </source>
</evidence>
<dbReference type="EMBL" id="SNZW01000011">
    <property type="protein sequence ID" value="TDS18766.1"/>
    <property type="molecule type" value="Genomic_DNA"/>
</dbReference>
<reference evidence="2 3" key="1">
    <citation type="submission" date="2019-03" db="EMBL/GenBank/DDBJ databases">
        <title>Genomic Encyclopedia of Type Strains, Phase III (KMG-III): the genomes of soil and plant-associated and newly described type strains.</title>
        <authorList>
            <person name="Whitman W."/>
        </authorList>
    </citation>
    <scope>NUCLEOTIDE SEQUENCE [LARGE SCALE GENOMIC DNA]</scope>
    <source>
        <strain evidence="2 3">CECT 8455</strain>
    </source>
</reference>
<keyword evidence="3" id="KW-1185">Reference proteome</keyword>
<name>A0A4R7DHL0_9FLAO</name>
<protein>
    <recommendedName>
        <fullName evidence="4">GLPGLI family protein</fullName>
    </recommendedName>
</protein>
<proteinExistence type="predicted"/>
<organism evidence="2 3">
    <name type="scientific">Maribacter caenipelagi</name>
    <dbReference type="NCBI Taxonomy" id="1447781"/>
    <lineage>
        <taxon>Bacteria</taxon>
        <taxon>Pseudomonadati</taxon>
        <taxon>Bacteroidota</taxon>
        <taxon>Flavobacteriia</taxon>
        <taxon>Flavobacteriales</taxon>
        <taxon>Flavobacteriaceae</taxon>
        <taxon>Maribacter</taxon>
    </lineage>
</organism>
<evidence type="ECO:0000313" key="2">
    <source>
        <dbReference type="EMBL" id="TDS18766.1"/>
    </source>
</evidence>
<sequence length="223" mass="26391">MNKIKISVVLIIFYAFSLNAQDFFEGELNYKIEYQSNNENLPTSMLEREFGTSFTAYVKEDRYAMIYHGKGQQGWMKIIVRLDEGYSYTEFEKLDTITKSKFGTEKNDLIKFERNQNDKKIILGEKCESITLQYKPKDSISFFTEMRGKYYFNPKYKLNAKRYSEYTDGFWNLFVKESNAISIRNETEFYPLFKSIEEVTSIVEKNIDKAVFEPNPNKTLKTD</sequence>
<gene>
    <name evidence="2" type="ORF">DFQ03_0476</name>
</gene>
<evidence type="ECO:0000256" key="1">
    <source>
        <dbReference type="SAM" id="SignalP"/>
    </source>
</evidence>
<comment type="caution">
    <text evidence="2">The sequence shown here is derived from an EMBL/GenBank/DDBJ whole genome shotgun (WGS) entry which is preliminary data.</text>
</comment>
<dbReference type="RefSeq" id="WP_133671401.1">
    <property type="nucleotide sequence ID" value="NZ_SNZW01000011.1"/>
</dbReference>
<keyword evidence="1" id="KW-0732">Signal</keyword>
<dbReference type="OrthoDB" id="1440536at2"/>
<accession>A0A4R7DHL0</accession>
<dbReference type="Proteomes" id="UP000295274">
    <property type="component" value="Unassembled WGS sequence"/>
</dbReference>
<evidence type="ECO:0000313" key="3">
    <source>
        <dbReference type="Proteomes" id="UP000295274"/>
    </source>
</evidence>